<protein>
    <recommendedName>
        <fullName evidence="3">START domain-containing protein</fullName>
    </recommendedName>
</protein>
<gene>
    <name evidence="1" type="ORF">TL16_g04862</name>
</gene>
<sequence>MRSNKIMPMESQKSTALSVLSSPEAKLYIDNRNTDLNFKNEKVLQMDNIIQHYTDKEDEMISSGIGLLRGMEMKGAIPFKNFKTKFSATSFMQGFYNAKDGDIYGRAEYTARGDHSRVAARLTNYWLKCFNPALGAPEEEELEDEVYLELPNTHSTVFRQVYNFPSPLSDREGILYICWKRISDKTIAVVYHPLTHYPKVENKDGTSMIRSIVQSVYQVTQLDDLTTEMKMGLHINFGGSLPKVVVNGVIFPGFDRIISKTQVYFVNSIELNDLNETDGQFLG</sequence>
<proteinExistence type="predicted"/>
<evidence type="ECO:0000313" key="2">
    <source>
        <dbReference type="Proteomes" id="UP001162640"/>
    </source>
</evidence>
<name>A0A9W7AEY9_9STRA</name>
<comment type="caution">
    <text evidence="1">The sequence shown here is derived from an EMBL/GenBank/DDBJ whole genome shotgun (WGS) entry which is preliminary data.</text>
</comment>
<dbReference type="Proteomes" id="UP001162640">
    <property type="component" value="Unassembled WGS sequence"/>
</dbReference>
<organism evidence="1 2">
    <name type="scientific">Triparma laevis f. inornata</name>
    <dbReference type="NCBI Taxonomy" id="1714386"/>
    <lineage>
        <taxon>Eukaryota</taxon>
        <taxon>Sar</taxon>
        <taxon>Stramenopiles</taxon>
        <taxon>Ochrophyta</taxon>
        <taxon>Bolidophyceae</taxon>
        <taxon>Parmales</taxon>
        <taxon>Triparmaceae</taxon>
        <taxon>Triparma</taxon>
    </lineage>
</organism>
<reference evidence="2" key="1">
    <citation type="journal article" date="2023" name="Commun. Biol.">
        <title>Genome analysis of Parmales, the sister group of diatoms, reveals the evolutionary specialization of diatoms from phago-mixotrophs to photoautotrophs.</title>
        <authorList>
            <person name="Ban H."/>
            <person name="Sato S."/>
            <person name="Yoshikawa S."/>
            <person name="Yamada K."/>
            <person name="Nakamura Y."/>
            <person name="Ichinomiya M."/>
            <person name="Sato N."/>
            <person name="Blanc-Mathieu R."/>
            <person name="Endo H."/>
            <person name="Kuwata A."/>
            <person name="Ogata H."/>
        </authorList>
    </citation>
    <scope>NUCLEOTIDE SEQUENCE [LARGE SCALE GENOMIC DNA]</scope>
</reference>
<dbReference type="SUPFAM" id="SSF55961">
    <property type="entry name" value="Bet v1-like"/>
    <property type="match status" value="1"/>
</dbReference>
<dbReference type="AlphaFoldDB" id="A0A9W7AEY9"/>
<evidence type="ECO:0008006" key="3">
    <source>
        <dbReference type="Google" id="ProtNLM"/>
    </source>
</evidence>
<dbReference type="InterPro" id="IPR023393">
    <property type="entry name" value="START-like_dom_sf"/>
</dbReference>
<evidence type="ECO:0000313" key="1">
    <source>
        <dbReference type="EMBL" id="GMH68152.1"/>
    </source>
</evidence>
<dbReference type="EMBL" id="BLQM01000137">
    <property type="protein sequence ID" value="GMH68152.1"/>
    <property type="molecule type" value="Genomic_DNA"/>
</dbReference>
<accession>A0A9W7AEY9</accession>
<dbReference type="Gene3D" id="3.30.530.20">
    <property type="match status" value="1"/>
</dbReference>